<dbReference type="Proteomes" id="UP000623967">
    <property type="component" value="Unassembled WGS sequence"/>
</dbReference>
<comment type="caution">
    <text evidence="1">The sequence shown here is derived from an EMBL/GenBank/DDBJ whole genome shotgun (WGS) entry which is preliminary data.</text>
</comment>
<evidence type="ECO:0000313" key="2">
    <source>
        <dbReference type="Proteomes" id="UP000623967"/>
    </source>
</evidence>
<organism evidence="1 2">
    <name type="scientific">Neobacillus paridis</name>
    <dbReference type="NCBI Taxonomy" id="2803862"/>
    <lineage>
        <taxon>Bacteria</taxon>
        <taxon>Bacillati</taxon>
        <taxon>Bacillota</taxon>
        <taxon>Bacilli</taxon>
        <taxon>Bacillales</taxon>
        <taxon>Bacillaceae</taxon>
        <taxon>Neobacillus</taxon>
    </lineage>
</organism>
<gene>
    <name evidence="1" type="ORF">JK635_08390</name>
</gene>
<accession>A0ABS1TPR1</accession>
<name>A0ABS1TPR1_9BACI</name>
<keyword evidence="2" id="KW-1185">Reference proteome</keyword>
<proteinExistence type="predicted"/>
<dbReference type="EMBL" id="JAESWB010000150">
    <property type="protein sequence ID" value="MBL4952226.1"/>
    <property type="molecule type" value="Genomic_DNA"/>
</dbReference>
<sequence length="54" mass="5973">MFVLIKRTHVRIWPIVAGAGTATFHPPLSFNLLARLAPVQDSGAMPRYKPEKTA</sequence>
<evidence type="ECO:0000313" key="1">
    <source>
        <dbReference type="EMBL" id="MBL4952226.1"/>
    </source>
</evidence>
<protein>
    <submittedName>
        <fullName evidence="1">Uncharacterized protein</fullName>
    </submittedName>
</protein>
<reference evidence="1 2" key="1">
    <citation type="submission" date="2021-01" db="EMBL/GenBank/DDBJ databases">
        <title>Genome public.</title>
        <authorList>
            <person name="Liu C."/>
            <person name="Sun Q."/>
        </authorList>
    </citation>
    <scope>NUCLEOTIDE SEQUENCE [LARGE SCALE GENOMIC DNA]</scope>
    <source>
        <strain evidence="1 2">YIM B02564</strain>
    </source>
</reference>